<dbReference type="AlphaFoldDB" id="A0A8S1E7L8"/>
<name>A0A8S1E7L8_9INSE</name>
<dbReference type="InterPro" id="IPR036770">
    <property type="entry name" value="Ankyrin_rpt-contain_sf"/>
</dbReference>
<comment type="caution">
    <text evidence="1">The sequence shown here is derived from an EMBL/GenBank/DDBJ whole genome shotgun (WGS) entry which is preliminary data.</text>
</comment>
<dbReference type="Gene3D" id="1.25.40.20">
    <property type="entry name" value="Ankyrin repeat-containing domain"/>
    <property type="match status" value="1"/>
</dbReference>
<reference evidence="1 2" key="1">
    <citation type="submission" date="2020-04" db="EMBL/GenBank/DDBJ databases">
        <authorList>
            <person name="Alioto T."/>
            <person name="Alioto T."/>
            <person name="Gomez Garrido J."/>
        </authorList>
    </citation>
    <scope>NUCLEOTIDE SEQUENCE [LARGE SCALE GENOMIC DNA]</scope>
</reference>
<dbReference type="EMBL" id="CADEPI010001113">
    <property type="protein sequence ID" value="CAB3389016.1"/>
    <property type="molecule type" value="Genomic_DNA"/>
</dbReference>
<keyword evidence="2" id="KW-1185">Reference proteome</keyword>
<feature type="non-terminal residue" evidence="1">
    <location>
        <position position="1"/>
    </location>
</feature>
<gene>
    <name evidence="1" type="ORF">CLODIP_2_CD03198</name>
</gene>
<accession>A0A8S1E7L8</accession>
<sequence>MESNKKNPKCVTAPDSEYEKRLEFNELTRLDEKLNFIEKNRGKVPPVLFAAKVADEEVCRELIANGADVSKIFDKNGANAFHYVGMNTSGSKLVELFHEHGTKIDKKAKNGIFPLERALQMKNYEVSIKLFELLKEKINFNGNILDWCVDLNALKFCKFVFEKDASLS</sequence>
<evidence type="ECO:0000313" key="2">
    <source>
        <dbReference type="Proteomes" id="UP000494165"/>
    </source>
</evidence>
<dbReference type="Proteomes" id="UP000494165">
    <property type="component" value="Unassembled WGS sequence"/>
</dbReference>
<organism evidence="1 2">
    <name type="scientific">Cloeon dipterum</name>
    <dbReference type="NCBI Taxonomy" id="197152"/>
    <lineage>
        <taxon>Eukaryota</taxon>
        <taxon>Metazoa</taxon>
        <taxon>Ecdysozoa</taxon>
        <taxon>Arthropoda</taxon>
        <taxon>Hexapoda</taxon>
        <taxon>Insecta</taxon>
        <taxon>Pterygota</taxon>
        <taxon>Palaeoptera</taxon>
        <taxon>Ephemeroptera</taxon>
        <taxon>Pisciforma</taxon>
        <taxon>Baetidae</taxon>
        <taxon>Cloeon</taxon>
    </lineage>
</organism>
<dbReference type="SUPFAM" id="SSF48403">
    <property type="entry name" value="Ankyrin repeat"/>
    <property type="match status" value="1"/>
</dbReference>
<dbReference type="OrthoDB" id="19174at2759"/>
<proteinExistence type="predicted"/>
<evidence type="ECO:0000313" key="1">
    <source>
        <dbReference type="EMBL" id="CAB3389016.1"/>
    </source>
</evidence>
<protein>
    <submittedName>
        <fullName evidence="1">Uncharacterized protein</fullName>
    </submittedName>
</protein>